<evidence type="ECO:0000313" key="2">
    <source>
        <dbReference type="EMBL" id="KJA16330.1"/>
    </source>
</evidence>
<evidence type="ECO:0000256" key="1">
    <source>
        <dbReference type="SAM" id="MobiDB-lite"/>
    </source>
</evidence>
<evidence type="ECO:0000313" key="3">
    <source>
        <dbReference type="Proteomes" id="UP000054270"/>
    </source>
</evidence>
<dbReference type="STRING" id="945553.A0A0D2P7H7"/>
<dbReference type="EMBL" id="KN817623">
    <property type="protein sequence ID" value="KJA16330.1"/>
    <property type="molecule type" value="Genomic_DNA"/>
</dbReference>
<reference evidence="3" key="1">
    <citation type="submission" date="2014-04" db="EMBL/GenBank/DDBJ databases">
        <title>Evolutionary Origins and Diversification of the Mycorrhizal Mutualists.</title>
        <authorList>
            <consortium name="DOE Joint Genome Institute"/>
            <consortium name="Mycorrhizal Genomics Consortium"/>
            <person name="Kohler A."/>
            <person name="Kuo A."/>
            <person name="Nagy L.G."/>
            <person name="Floudas D."/>
            <person name="Copeland A."/>
            <person name="Barry K.W."/>
            <person name="Cichocki N."/>
            <person name="Veneault-Fourrey C."/>
            <person name="LaButti K."/>
            <person name="Lindquist E.A."/>
            <person name="Lipzen A."/>
            <person name="Lundell T."/>
            <person name="Morin E."/>
            <person name="Murat C."/>
            <person name="Riley R."/>
            <person name="Ohm R."/>
            <person name="Sun H."/>
            <person name="Tunlid A."/>
            <person name="Henrissat B."/>
            <person name="Grigoriev I.V."/>
            <person name="Hibbett D.S."/>
            <person name="Martin F."/>
        </authorList>
    </citation>
    <scope>NUCLEOTIDE SEQUENCE [LARGE SCALE GENOMIC DNA]</scope>
    <source>
        <strain evidence="3">FD-334 SS-4</strain>
    </source>
</reference>
<feature type="compositionally biased region" description="Acidic residues" evidence="1">
    <location>
        <begin position="1606"/>
        <end position="1617"/>
    </location>
</feature>
<evidence type="ECO:0008006" key="4">
    <source>
        <dbReference type="Google" id="ProtNLM"/>
    </source>
</evidence>
<keyword evidence="3" id="KW-1185">Reference proteome</keyword>
<dbReference type="Gene3D" id="2.60.120.650">
    <property type="entry name" value="Cupin"/>
    <property type="match status" value="1"/>
</dbReference>
<gene>
    <name evidence="2" type="ORF">HYPSUDRAFT_1064678</name>
</gene>
<feature type="region of interest" description="Disordered" evidence="1">
    <location>
        <begin position="1577"/>
        <end position="1631"/>
    </location>
</feature>
<dbReference type="Proteomes" id="UP000054270">
    <property type="component" value="Unassembled WGS sequence"/>
</dbReference>
<proteinExistence type="predicted"/>
<dbReference type="SUPFAM" id="SSF51197">
    <property type="entry name" value="Clavaminate synthase-like"/>
    <property type="match status" value="1"/>
</dbReference>
<name>A0A0D2P7H7_HYPSF</name>
<protein>
    <recommendedName>
        <fullName evidence="4">JmjC domain-containing protein</fullName>
    </recommendedName>
</protein>
<organism evidence="2 3">
    <name type="scientific">Hypholoma sublateritium (strain FD-334 SS-4)</name>
    <dbReference type="NCBI Taxonomy" id="945553"/>
    <lineage>
        <taxon>Eukaryota</taxon>
        <taxon>Fungi</taxon>
        <taxon>Dikarya</taxon>
        <taxon>Basidiomycota</taxon>
        <taxon>Agaricomycotina</taxon>
        <taxon>Agaricomycetes</taxon>
        <taxon>Agaricomycetidae</taxon>
        <taxon>Agaricales</taxon>
        <taxon>Agaricineae</taxon>
        <taxon>Strophariaceae</taxon>
        <taxon>Hypholoma</taxon>
    </lineage>
</organism>
<dbReference type="OrthoDB" id="2635829at2759"/>
<accession>A0A0D2P7H7</accession>
<sequence>MIIKEEIDEGGSDGGENVDLSPLRENDCDVFGLAPDVRIQLYFPPKQDTGVVKKKRGLGTWRGGYKTYLPDRSLRPEASATVDEMRNTPWEHGIRREIENVEDPIIFSKKLASLLSDQTPILVTLHESRQGVVNPAALYSEFRLFPEDIVAVSECDEYSTRQMKLGDFLCRYKKDQLSIHDHPLRRGSIPAFIDHLDDGYWRGWGFVRAGQEYPDERPHTLERLHCSLQVYPADFLRPRQWRELVAGCCIAIHVRSGALIFRIIMHGNMDGVLDRARYFSEMDKAENDKSNYVIEEVKPGQVVVEPHTQDHLAIHRMIERLFDGNNEDDELLPYQQEAYTIANRVLLAASRSMAVGYRTDARNVQMGQGKRDFFFVQYAGQINWAWPGPHTDGEVETPLASDSDYIAYYPLLYKGTSGEEDPILSAPNDYDYGVIDGRIKLYDDKEEEPPEQGEMKPAPDIEVLTEDIINPLHFATSIATMLMDQHLVKVKCLVRREMRLGMDSLYQNFCIYPKEMVDVSERHTHSMRSMTFKAFMSTYEEDHLSVHHHRIQGNGMPVFLRHLDQGYGIGWGFSTPGLDGPVDRPHFIERLHLSLQYYPPNYIRPSNWRDTIAGTCVAIQVHAGTLVIRVFRLPAPELVKSRTEYFLASQQNEWNKSLCTLIKVSPGEMIIIPPDTPVKPLMALSSLVAYPSYYHTVDTFSVVGAIQMSIDWLFASKSLAGRDDTVELRAFAIAGRFHDCARASKLTVPRMSLSNVGFVANIKDGWEDYLFASRAGPDKWTGPVKGLSATMSTDLEEPLPANYLKVRSDANRAAQKKFIRNWTQKEMEIKEISKDEWHGPKPPDQSDIVGGSLYPSCVACYEGNKACTWMRWVIESRMHSPNSDGPSCENCGDGDAECGFVWSLLDPMHKIEDAMDRLIRHAASEYRKLERRTEENDAARERMLAALAKLISVELGLPPSPPRKRPRSAVPVDHGLYRMDDIFHDHAPALPGIYPNRPPGVFKHEFLPGPDVDIDPRSPYAIWKQGDYLTRIPYIPDTDDPNVNALKTLSKHLMQLVPNVQDARGCQYADYYNYADFSSVVELGRRIKQSMALGKFAVVEGCSDVPHIELSTMGLEESLHIQASETFQVHDSLERERIHEAPQIVLTLRQFVENCGNPEAIQAILDCPSGAGQHPVLVGHVDDGYIAVDKTKAYFKQVPVDMKGSRVWVILHQPLFHTYIHHDASGTGTWTSISSGNKFWVFAIPKNDGQCTSLAALHEHNNQYMLSDNDLGEWSYPYPENSERFCIFGKGGDMIFQPPNAWHEVYTPSKSVTVGGHYYTYDTLHLSDAARHFDIVKPGTTNQHHTSSQLTMSSMLVHMINLGPRRYYRKPITSLCRMILCPHLYLSPEENGDGELLNQVGAYINKHVTGRRITSIRSRAWAHLQPVARRAIWIADFLVRYFDLDYANKDHLFKPMPWTNPVDTLFLLAIMSTRRNARTAAPPSTGEESSTNKLVRMQENINQKKAAAERARQAMIEAERLAKEQELAIVEEERRLVEEMEQAQKEEQEAAKKCEEEAAAAAAAAAAVEEEEKKVEAKKKVAEGKKKKVAGSGDTKGKGRARTTDENDVGDMDEDDQPLAKGPKKKMANRTGSLVNDAGKNISNEIVQGALYPSCTACAKAEQPCQWKQSVIHFRLAGVPNKAKNCEDCVRKQVACQFVWEKDESLKRAAEEYQTSEAHKRNKFDGPDMVSCVQSIDKNIGTLVKFMVAQATQSTDNHKMTSDALGSLTDSLDGIRQKYTGK</sequence>